<dbReference type="PANTHER" id="PTHR11548:SF9">
    <property type="entry name" value="THYMIDYLATE SYNTHASE"/>
    <property type="match status" value="1"/>
</dbReference>
<dbReference type="GO" id="GO:0032259">
    <property type="term" value="P:methylation"/>
    <property type="evidence" value="ECO:0007669"/>
    <property type="project" value="UniProtKB-KW"/>
</dbReference>
<evidence type="ECO:0000313" key="5">
    <source>
        <dbReference type="EMBL" id="GIG03672.1"/>
    </source>
</evidence>
<dbReference type="Proteomes" id="UP000630887">
    <property type="component" value="Unassembled WGS sequence"/>
</dbReference>
<dbReference type="GO" id="GO:0004799">
    <property type="term" value="F:thymidylate synthase activity"/>
    <property type="evidence" value="ECO:0007669"/>
    <property type="project" value="UniProtKB-EC"/>
</dbReference>
<evidence type="ECO:0000256" key="1">
    <source>
        <dbReference type="ARBA" id="ARBA00011947"/>
    </source>
</evidence>
<dbReference type="CDD" id="cd00351">
    <property type="entry name" value="TS_Pyrimidine_HMase"/>
    <property type="match status" value="1"/>
</dbReference>
<dbReference type="EC" id="2.1.1.45" evidence="1"/>
<dbReference type="EMBL" id="BONI01000002">
    <property type="protein sequence ID" value="GIG03672.1"/>
    <property type="molecule type" value="Genomic_DNA"/>
</dbReference>
<accession>A0A8J3KIE9</accession>
<dbReference type="InterPro" id="IPR023451">
    <property type="entry name" value="Thymidate_synth/dCMP_Mease_dom"/>
</dbReference>
<protein>
    <recommendedName>
        <fullName evidence="1">thymidylate synthase</fullName>
        <ecNumber evidence="1">2.1.1.45</ecNumber>
    </recommendedName>
</protein>
<reference evidence="5 6" key="1">
    <citation type="submission" date="2021-01" db="EMBL/GenBank/DDBJ databases">
        <title>Whole genome shotgun sequence of Catellatospora coxensis NBRC 107359.</title>
        <authorList>
            <person name="Komaki H."/>
            <person name="Tamura T."/>
        </authorList>
    </citation>
    <scope>NUCLEOTIDE SEQUENCE [LARGE SCALE GENOMIC DNA]</scope>
    <source>
        <strain evidence="5 6">NBRC 107359</strain>
    </source>
</reference>
<dbReference type="InterPro" id="IPR036926">
    <property type="entry name" value="Thymidate_synth/dCMP_Mease_sf"/>
</dbReference>
<dbReference type="PANTHER" id="PTHR11548">
    <property type="entry name" value="THYMIDYLATE SYNTHASE 1"/>
    <property type="match status" value="1"/>
</dbReference>
<dbReference type="InterPro" id="IPR000398">
    <property type="entry name" value="Thymidylate_synthase"/>
</dbReference>
<keyword evidence="3" id="KW-0808">Transferase</keyword>
<organism evidence="5 6">
    <name type="scientific">Catellatospora coxensis</name>
    <dbReference type="NCBI Taxonomy" id="310354"/>
    <lineage>
        <taxon>Bacteria</taxon>
        <taxon>Bacillati</taxon>
        <taxon>Actinomycetota</taxon>
        <taxon>Actinomycetes</taxon>
        <taxon>Micromonosporales</taxon>
        <taxon>Micromonosporaceae</taxon>
        <taxon>Catellatospora</taxon>
    </lineage>
</organism>
<evidence type="ECO:0000256" key="3">
    <source>
        <dbReference type="ARBA" id="ARBA00022679"/>
    </source>
</evidence>
<comment type="caution">
    <text evidence="5">The sequence shown here is derived from an EMBL/GenBank/DDBJ whole genome shotgun (WGS) entry which is preliminary data.</text>
</comment>
<dbReference type="InterPro" id="IPR045097">
    <property type="entry name" value="Thymidate_synth/dCMP_Mease"/>
</dbReference>
<dbReference type="AlphaFoldDB" id="A0A8J3KIE9"/>
<dbReference type="Gene3D" id="3.30.572.10">
    <property type="entry name" value="Thymidylate synthase/dCMP hydroxymethylase domain"/>
    <property type="match status" value="1"/>
</dbReference>
<evidence type="ECO:0000256" key="2">
    <source>
        <dbReference type="ARBA" id="ARBA00022603"/>
    </source>
</evidence>
<dbReference type="RefSeq" id="WP_239167040.1">
    <property type="nucleotide sequence ID" value="NZ_BAAALC010000001.1"/>
</dbReference>
<gene>
    <name evidence="5" type="ORF">Cco03nite_03720</name>
</gene>
<sequence>MTAMFSASSAAGLFTAANSHILRHGRLAGPRGMVTREILGAQLRLTDPRRRLIHLPPARMLNAAFAVAEAMWIISGSDEPWIFEFNRTLERYADGGVLRGAYGPRMRRWHGVDQLDRSRLQLHSDPDSRRAVVQLFDPARDLSGGSDIPCTLGYRFFLRDGRLNMHTTMRSNDLWLGLPYDIFTATLIQELMAGWLGVELGDYVHSVDSLHLYAEHFEQATLVPAEAEAQPMAPISTPWPRLDAILAATISGDVQALPAGSLWVDFANTMSCYRAFRAGDRDGGRATAAQVGGPLGQSLRAWLEHLTPVVPA</sequence>
<dbReference type="GO" id="GO:0006231">
    <property type="term" value="P:dTMP biosynthetic process"/>
    <property type="evidence" value="ECO:0007669"/>
    <property type="project" value="InterPro"/>
</dbReference>
<dbReference type="GO" id="GO:0005829">
    <property type="term" value="C:cytosol"/>
    <property type="evidence" value="ECO:0007669"/>
    <property type="project" value="TreeGrafter"/>
</dbReference>
<proteinExistence type="predicted"/>
<dbReference type="Pfam" id="PF00303">
    <property type="entry name" value="Thymidylat_synt"/>
    <property type="match status" value="1"/>
</dbReference>
<dbReference type="SUPFAM" id="SSF55831">
    <property type="entry name" value="Thymidylate synthase/dCMP hydroxymethylase"/>
    <property type="match status" value="1"/>
</dbReference>
<dbReference type="PRINTS" id="PR00108">
    <property type="entry name" value="THYMDSNTHASE"/>
</dbReference>
<evidence type="ECO:0000259" key="4">
    <source>
        <dbReference type="Pfam" id="PF00303"/>
    </source>
</evidence>
<feature type="domain" description="Thymidylate synthase/dCMP hydroxymethylase" evidence="4">
    <location>
        <begin position="18"/>
        <end position="222"/>
    </location>
</feature>
<keyword evidence="2" id="KW-0489">Methyltransferase</keyword>
<evidence type="ECO:0000313" key="6">
    <source>
        <dbReference type="Proteomes" id="UP000630887"/>
    </source>
</evidence>
<keyword evidence="6" id="KW-1185">Reference proteome</keyword>
<name>A0A8J3KIE9_9ACTN</name>